<organism evidence="1 2">
    <name type="scientific">Saliterribacillus persicus</name>
    <dbReference type="NCBI Taxonomy" id="930114"/>
    <lineage>
        <taxon>Bacteria</taxon>
        <taxon>Bacillati</taxon>
        <taxon>Bacillota</taxon>
        <taxon>Bacilli</taxon>
        <taxon>Bacillales</taxon>
        <taxon>Bacillaceae</taxon>
        <taxon>Saliterribacillus</taxon>
    </lineage>
</organism>
<gene>
    <name evidence="1" type="ORF">DFR57_101230</name>
</gene>
<dbReference type="InterPro" id="IPR003329">
    <property type="entry name" value="Cytidylyl_trans"/>
</dbReference>
<comment type="caution">
    <text evidence="1">The sequence shown here is derived from an EMBL/GenBank/DDBJ whole genome shotgun (WGS) entry which is preliminary data.</text>
</comment>
<dbReference type="Proteomes" id="UP000252585">
    <property type="component" value="Unassembled WGS sequence"/>
</dbReference>
<proteinExistence type="predicted"/>
<dbReference type="AlphaFoldDB" id="A0A368YCF9"/>
<evidence type="ECO:0000313" key="1">
    <source>
        <dbReference type="EMBL" id="RCW77359.1"/>
    </source>
</evidence>
<dbReference type="PANTHER" id="PTHR42866:SF1">
    <property type="entry name" value="SPORE COAT POLYSACCHARIDE BIOSYNTHESIS PROTEIN SPSF"/>
    <property type="match status" value="1"/>
</dbReference>
<reference evidence="1 2" key="1">
    <citation type="submission" date="2018-07" db="EMBL/GenBank/DDBJ databases">
        <title>Genomic Encyclopedia of Type Strains, Phase IV (KMG-IV): sequencing the most valuable type-strain genomes for metagenomic binning, comparative biology and taxonomic classification.</title>
        <authorList>
            <person name="Goeker M."/>
        </authorList>
    </citation>
    <scope>NUCLEOTIDE SEQUENCE [LARGE SCALE GENOMIC DNA]</scope>
    <source>
        <strain evidence="1 2">DSM 27696</strain>
    </source>
</reference>
<sequence length="243" mass="28191">MKVVAIIQARMGSTRLPGKVLKKVLDKPLLEYQIERVKRSKLIDEIVIATTTNEADELIIDFCERLSISYYRGSENDVLSRYYEAANIHKADVVVRLTSDCPVIDPVVIDTNIQYYLDNQTDFDYVSNTHKRTFPRGFDTEVFSFDALEAAFKKAELASEKEHVTPYIYQNPSQFRIGHVFGEDDHSDLRLTVDTKEDFLLIEKIIDVLYKNNPNFTYDDIVKLLNENKDWLKINAEIKQKKV</sequence>
<dbReference type="RefSeq" id="WP_114351295.1">
    <property type="nucleotide sequence ID" value="NZ_QPJJ01000001.1"/>
</dbReference>
<evidence type="ECO:0000313" key="2">
    <source>
        <dbReference type="Proteomes" id="UP000252585"/>
    </source>
</evidence>
<dbReference type="SUPFAM" id="SSF53448">
    <property type="entry name" value="Nucleotide-diphospho-sugar transferases"/>
    <property type="match status" value="1"/>
</dbReference>
<dbReference type="OrthoDB" id="9815559at2"/>
<protein>
    <submittedName>
        <fullName evidence="1">Spore coat polysaccharide biosynthesis protein SpsF</fullName>
    </submittedName>
</protein>
<dbReference type="GO" id="GO:0005829">
    <property type="term" value="C:cytosol"/>
    <property type="evidence" value="ECO:0007669"/>
    <property type="project" value="TreeGrafter"/>
</dbReference>
<keyword evidence="2" id="KW-1185">Reference proteome</keyword>
<dbReference type="EMBL" id="QPJJ01000001">
    <property type="protein sequence ID" value="RCW77359.1"/>
    <property type="molecule type" value="Genomic_DNA"/>
</dbReference>
<dbReference type="PANTHER" id="PTHR42866">
    <property type="entry name" value="3-DEOXY-MANNO-OCTULOSONATE CYTIDYLYLTRANSFERASE"/>
    <property type="match status" value="1"/>
</dbReference>
<accession>A0A368YCF9</accession>
<dbReference type="Gene3D" id="3.90.550.10">
    <property type="entry name" value="Spore Coat Polysaccharide Biosynthesis Protein SpsA, Chain A"/>
    <property type="match status" value="1"/>
</dbReference>
<dbReference type="Pfam" id="PF02348">
    <property type="entry name" value="CTP_transf_3"/>
    <property type="match status" value="1"/>
</dbReference>
<name>A0A368YCF9_9BACI</name>
<dbReference type="CDD" id="cd02518">
    <property type="entry name" value="GT2_SpsF"/>
    <property type="match status" value="1"/>
</dbReference>
<dbReference type="InterPro" id="IPR029044">
    <property type="entry name" value="Nucleotide-diphossugar_trans"/>
</dbReference>